<comment type="caution">
    <text evidence="1">The sequence shown here is derived from an EMBL/GenBank/DDBJ whole genome shotgun (WGS) entry which is preliminary data.</text>
</comment>
<keyword evidence="3" id="KW-1185">Reference proteome</keyword>
<protein>
    <submittedName>
        <fullName evidence="2">Large ribosomal subunit protein uL22c</fullName>
    </submittedName>
</protein>
<proteinExistence type="predicted"/>
<dbReference type="GO" id="GO:0016020">
    <property type="term" value="C:membrane"/>
    <property type="evidence" value="ECO:0007669"/>
    <property type="project" value="InterPro"/>
</dbReference>
<dbReference type="OrthoDB" id="10678792at2759"/>
<accession>A0A9P1GHI6</accession>
<dbReference type="Proteomes" id="UP001152797">
    <property type="component" value="Unassembled WGS sequence"/>
</dbReference>
<gene>
    <name evidence="1" type="ORF">C1SCF055_LOCUS39131</name>
</gene>
<dbReference type="EMBL" id="CAMXCT020006224">
    <property type="protein sequence ID" value="CAL1167591.1"/>
    <property type="molecule type" value="Genomic_DNA"/>
</dbReference>
<dbReference type="EMBL" id="CAMXCT030006224">
    <property type="protein sequence ID" value="CAL4801528.1"/>
    <property type="molecule type" value="Genomic_DNA"/>
</dbReference>
<evidence type="ECO:0000313" key="2">
    <source>
        <dbReference type="EMBL" id="CAL4801528.1"/>
    </source>
</evidence>
<name>A0A9P1GHI6_9DINO</name>
<evidence type="ECO:0000313" key="1">
    <source>
        <dbReference type="EMBL" id="CAI4014216.1"/>
    </source>
</evidence>
<dbReference type="Pfam" id="PF03567">
    <property type="entry name" value="Sulfotransfer_2"/>
    <property type="match status" value="1"/>
</dbReference>
<dbReference type="EMBL" id="CAMXCT010006224">
    <property type="protein sequence ID" value="CAI4014216.1"/>
    <property type="molecule type" value="Genomic_DNA"/>
</dbReference>
<organism evidence="1">
    <name type="scientific">Cladocopium goreaui</name>
    <dbReference type="NCBI Taxonomy" id="2562237"/>
    <lineage>
        <taxon>Eukaryota</taxon>
        <taxon>Sar</taxon>
        <taxon>Alveolata</taxon>
        <taxon>Dinophyceae</taxon>
        <taxon>Suessiales</taxon>
        <taxon>Symbiodiniaceae</taxon>
        <taxon>Cladocopium</taxon>
    </lineage>
</organism>
<dbReference type="AlphaFoldDB" id="A0A9P1GHI6"/>
<dbReference type="GO" id="GO:0008146">
    <property type="term" value="F:sulfotransferase activity"/>
    <property type="evidence" value="ECO:0007669"/>
    <property type="project" value="InterPro"/>
</dbReference>
<reference evidence="2 3" key="2">
    <citation type="submission" date="2024-05" db="EMBL/GenBank/DDBJ databases">
        <authorList>
            <person name="Chen Y."/>
            <person name="Shah S."/>
            <person name="Dougan E. K."/>
            <person name="Thang M."/>
            <person name="Chan C."/>
        </authorList>
    </citation>
    <scope>NUCLEOTIDE SEQUENCE [LARGE SCALE GENOMIC DNA]</scope>
</reference>
<reference evidence="1" key="1">
    <citation type="submission" date="2022-10" db="EMBL/GenBank/DDBJ databases">
        <authorList>
            <person name="Chen Y."/>
            <person name="Dougan E. K."/>
            <person name="Chan C."/>
            <person name="Rhodes N."/>
            <person name="Thang M."/>
        </authorList>
    </citation>
    <scope>NUCLEOTIDE SEQUENCE</scope>
</reference>
<dbReference type="InterPro" id="IPR005331">
    <property type="entry name" value="Sulfotransferase"/>
</dbReference>
<sequence>MATLSSSNRCNRTYHILNAWRPSMRNSCNFAMFFSSISLHCLIFAGASASCDRTELLQHVTLGGSQLRPLSRSKSLVQRVTGGHSKHRRPPTNRTEAGLRDVAEYLRRAKGECLRSSVECLPALKQVRFRAWFFLQDLVRPRKKSWPLLDLHPQVFHSRCTRLSNNSILFLDLSTSASATTRASLEAMSDFQVVKAFEDDVHWCENLHLHEPQPETRVFTLVQDPLDRFMAAYADMDADKVDVDHSGSYEFLHLEGLERAKAFMEKFIKFGDQFSSHVKPQSEHLAPVSGDCALKLDFIGKSERFEEDWIAFFQAQRCASEPRPPAQLVSAAQAKRCGEFGVADVVKYIFSIQQGIHRGIIWDNFKGQLLHQFSATFRERRVLGTFI</sequence>
<evidence type="ECO:0000313" key="3">
    <source>
        <dbReference type="Proteomes" id="UP001152797"/>
    </source>
</evidence>